<feature type="domain" description="DRBM" evidence="3">
    <location>
        <begin position="102"/>
        <end position="170"/>
    </location>
</feature>
<dbReference type="SMART" id="SM00358">
    <property type="entry name" value="DSRM"/>
    <property type="match status" value="2"/>
</dbReference>
<dbReference type="InterPro" id="IPR014720">
    <property type="entry name" value="dsRBD_dom"/>
</dbReference>
<dbReference type="GO" id="GO:0005737">
    <property type="term" value="C:cytoplasm"/>
    <property type="evidence" value="ECO:0007669"/>
    <property type="project" value="TreeGrafter"/>
</dbReference>
<dbReference type="CDD" id="cd00048">
    <property type="entry name" value="DSRM_SF"/>
    <property type="match status" value="2"/>
</dbReference>
<protein>
    <submittedName>
        <fullName evidence="4">GH10357</fullName>
    </submittedName>
</protein>
<keyword evidence="5" id="KW-1185">Reference proteome</keyword>
<dbReference type="OMA" id="QEMMVKQ"/>
<dbReference type="KEGG" id="dgr:6562899"/>
<sequence length="317" mass="35652">MENKSSVSALQEFCSQAKTGNPFYDYIDGEEGGYICKVVLMDVEAYGNGRSKRDAKHLAATNIMRKLPNLAGSGLAAGSDADGSDNFNVNKKAEELTNMNRDMLKELRDYCVRQDMPLPTIEIVQQSGTPSAPEFVACCSVASIKRYGKSDKKKDARQRAAIEMLYVISEDANRANAGNQLVDPKMKNASDLEDTLEDAESERRRKFKTFRELTDAGDDDNLAIKICDRHKYFKTYYSHLKEAAFEAINSNEYVSSKAQSMAILDALKLTSRTTRLESESLEPVLMIELICDYDACFVGLESEIYQQIIDYFRIMLF</sequence>
<reference evidence="4 5" key="1">
    <citation type="journal article" date="2007" name="Nature">
        <title>Evolution of genes and genomes on the Drosophila phylogeny.</title>
        <authorList>
            <consortium name="Drosophila 12 Genomes Consortium"/>
            <person name="Clark A.G."/>
            <person name="Eisen M.B."/>
            <person name="Smith D.R."/>
            <person name="Bergman C.M."/>
            <person name="Oliver B."/>
            <person name="Markow T.A."/>
            <person name="Kaufman T.C."/>
            <person name="Kellis M."/>
            <person name="Gelbart W."/>
            <person name="Iyer V.N."/>
            <person name="Pollard D.A."/>
            <person name="Sackton T.B."/>
            <person name="Larracuente A.M."/>
            <person name="Singh N.D."/>
            <person name="Abad J.P."/>
            <person name="Abt D.N."/>
            <person name="Adryan B."/>
            <person name="Aguade M."/>
            <person name="Akashi H."/>
            <person name="Anderson W.W."/>
            <person name="Aquadro C.F."/>
            <person name="Ardell D.H."/>
            <person name="Arguello R."/>
            <person name="Artieri C.G."/>
            <person name="Barbash D.A."/>
            <person name="Barker D."/>
            <person name="Barsanti P."/>
            <person name="Batterham P."/>
            <person name="Batzoglou S."/>
            <person name="Begun D."/>
            <person name="Bhutkar A."/>
            <person name="Blanco E."/>
            <person name="Bosak S.A."/>
            <person name="Bradley R.K."/>
            <person name="Brand A.D."/>
            <person name="Brent M.R."/>
            <person name="Brooks A.N."/>
            <person name="Brown R.H."/>
            <person name="Butlin R.K."/>
            <person name="Caggese C."/>
            <person name="Calvi B.R."/>
            <person name="Bernardo de Carvalho A."/>
            <person name="Caspi A."/>
            <person name="Castrezana S."/>
            <person name="Celniker S.E."/>
            <person name="Chang J.L."/>
            <person name="Chapple C."/>
            <person name="Chatterji S."/>
            <person name="Chinwalla A."/>
            <person name="Civetta A."/>
            <person name="Clifton S.W."/>
            <person name="Comeron J.M."/>
            <person name="Costello J.C."/>
            <person name="Coyne J.A."/>
            <person name="Daub J."/>
            <person name="David R.G."/>
            <person name="Delcher A.L."/>
            <person name="Delehaunty K."/>
            <person name="Do C.B."/>
            <person name="Ebling H."/>
            <person name="Edwards K."/>
            <person name="Eickbush T."/>
            <person name="Evans J.D."/>
            <person name="Filipski A."/>
            <person name="Findeiss S."/>
            <person name="Freyhult E."/>
            <person name="Fulton L."/>
            <person name="Fulton R."/>
            <person name="Garcia A.C."/>
            <person name="Gardiner A."/>
            <person name="Garfield D.A."/>
            <person name="Garvin B.E."/>
            <person name="Gibson G."/>
            <person name="Gilbert D."/>
            <person name="Gnerre S."/>
            <person name="Godfrey J."/>
            <person name="Good R."/>
            <person name="Gotea V."/>
            <person name="Gravely B."/>
            <person name="Greenberg A.J."/>
            <person name="Griffiths-Jones S."/>
            <person name="Gross S."/>
            <person name="Guigo R."/>
            <person name="Gustafson E.A."/>
            <person name="Haerty W."/>
            <person name="Hahn M.W."/>
            <person name="Halligan D.L."/>
            <person name="Halpern A.L."/>
            <person name="Halter G.M."/>
            <person name="Han M.V."/>
            <person name="Heger A."/>
            <person name="Hillier L."/>
            <person name="Hinrichs A.S."/>
            <person name="Holmes I."/>
            <person name="Hoskins R.A."/>
            <person name="Hubisz M.J."/>
            <person name="Hultmark D."/>
            <person name="Huntley M.A."/>
            <person name="Jaffe D.B."/>
            <person name="Jagadeeshan S."/>
            <person name="Jeck W.R."/>
            <person name="Johnson J."/>
            <person name="Jones C.D."/>
            <person name="Jordan W.C."/>
            <person name="Karpen G.H."/>
            <person name="Kataoka E."/>
            <person name="Keightley P.D."/>
            <person name="Kheradpour P."/>
            <person name="Kirkness E.F."/>
            <person name="Koerich L.B."/>
            <person name="Kristiansen K."/>
            <person name="Kudrna D."/>
            <person name="Kulathinal R.J."/>
            <person name="Kumar S."/>
            <person name="Kwok R."/>
            <person name="Lander E."/>
            <person name="Langley C.H."/>
            <person name="Lapoint R."/>
            <person name="Lazzaro B.P."/>
            <person name="Lee S.J."/>
            <person name="Levesque L."/>
            <person name="Li R."/>
            <person name="Lin C.F."/>
            <person name="Lin M.F."/>
            <person name="Lindblad-Toh K."/>
            <person name="Llopart A."/>
            <person name="Long M."/>
            <person name="Low L."/>
            <person name="Lozovsky E."/>
            <person name="Lu J."/>
            <person name="Luo M."/>
            <person name="Machado C.A."/>
            <person name="Makalowski W."/>
            <person name="Marzo M."/>
            <person name="Matsuda M."/>
            <person name="Matzkin L."/>
            <person name="McAllister B."/>
            <person name="McBride C.S."/>
            <person name="McKernan B."/>
            <person name="McKernan K."/>
            <person name="Mendez-Lago M."/>
            <person name="Minx P."/>
            <person name="Mollenhauer M.U."/>
            <person name="Montooth K."/>
            <person name="Mount S.M."/>
            <person name="Mu X."/>
            <person name="Myers E."/>
            <person name="Negre B."/>
            <person name="Newfeld S."/>
            <person name="Nielsen R."/>
            <person name="Noor M.A."/>
            <person name="O'Grady P."/>
            <person name="Pachter L."/>
            <person name="Papaceit M."/>
            <person name="Parisi M.J."/>
            <person name="Parisi M."/>
            <person name="Parts L."/>
            <person name="Pedersen J.S."/>
            <person name="Pesole G."/>
            <person name="Phillippy A.M."/>
            <person name="Ponting C.P."/>
            <person name="Pop M."/>
            <person name="Porcelli D."/>
            <person name="Powell J.R."/>
            <person name="Prohaska S."/>
            <person name="Pruitt K."/>
            <person name="Puig M."/>
            <person name="Quesneville H."/>
            <person name="Ram K.R."/>
            <person name="Rand D."/>
            <person name="Rasmussen M.D."/>
            <person name="Reed L.K."/>
            <person name="Reenan R."/>
            <person name="Reily A."/>
            <person name="Remington K.A."/>
            <person name="Rieger T.T."/>
            <person name="Ritchie M.G."/>
            <person name="Robin C."/>
            <person name="Rogers Y.H."/>
            <person name="Rohde C."/>
            <person name="Rozas J."/>
            <person name="Rubenfield M.J."/>
            <person name="Ruiz A."/>
            <person name="Russo S."/>
            <person name="Salzberg S.L."/>
            <person name="Sanchez-Gracia A."/>
            <person name="Saranga D.J."/>
            <person name="Sato H."/>
            <person name="Schaeffer S.W."/>
            <person name="Schatz M.C."/>
            <person name="Schlenke T."/>
            <person name="Schwartz R."/>
            <person name="Segarra C."/>
            <person name="Singh R.S."/>
            <person name="Sirot L."/>
            <person name="Sirota M."/>
            <person name="Sisneros N.B."/>
            <person name="Smith C.D."/>
            <person name="Smith T.F."/>
            <person name="Spieth J."/>
            <person name="Stage D.E."/>
            <person name="Stark A."/>
            <person name="Stephan W."/>
            <person name="Strausberg R.L."/>
            <person name="Strempel S."/>
            <person name="Sturgill D."/>
            <person name="Sutton G."/>
            <person name="Sutton G.G."/>
            <person name="Tao W."/>
            <person name="Teichmann S."/>
            <person name="Tobari Y.N."/>
            <person name="Tomimura Y."/>
            <person name="Tsolas J.M."/>
            <person name="Valente V.L."/>
            <person name="Venter E."/>
            <person name="Venter J.C."/>
            <person name="Vicario S."/>
            <person name="Vieira F.G."/>
            <person name="Vilella A.J."/>
            <person name="Villasante A."/>
            <person name="Walenz B."/>
            <person name="Wang J."/>
            <person name="Wasserman M."/>
            <person name="Watts T."/>
            <person name="Wilson D."/>
            <person name="Wilson R.K."/>
            <person name="Wing R.A."/>
            <person name="Wolfner M.F."/>
            <person name="Wong A."/>
            <person name="Wong G.K."/>
            <person name="Wu C.I."/>
            <person name="Wu G."/>
            <person name="Yamamoto D."/>
            <person name="Yang H.P."/>
            <person name="Yang S.P."/>
            <person name="Yorke J.A."/>
            <person name="Yoshida K."/>
            <person name="Zdobnov E."/>
            <person name="Zhang P."/>
            <person name="Zhang Y."/>
            <person name="Zimin A.V."/>
            <person name="Baldwin J."/>
            <person name="Abdouelleil A."/>
            <person name="Abdulkadir J."/>
            <person name="Abebe A."/>
            <person name="Abera B."/>
            <person name="Abreu J."/>
            <person name="Acer S.C."/>
            <person name="Aftuck L."/>
            <person name="Alexander A."/>
            <person name="An P."/>
            <person name="Anderson E."/>
            <person name="Anderson S."/>
            <person name="Arachi H."/>
            <person name="Azer M."/>
            <person name="Bachantsang P."/>
            <person name="Barry A."/>
            <person name="Bayul T."/>
            <person name="Berlin A."/>
            <person name="Bessette D."/>
            <person name="Bloom T."/>
            <person name="Blye J."/>
            <person name="Boguslavskiy L."/>
            <person name="Bonnet C."/>
            <person name="Boukhgalter B."/>
            <person name="Bourzgui I."/>
            <person name="Brown A."/>
            <person name="Cahill P."/>
            <person name="Channer S."/>
            <person name="Cheshatsang Y."/>
            <person name="Chuda L."/>
            <person name="Citroen M."/>
            <person name="Collymore A."/>
            <person name="Cooke P."/>
            <person name="Costello M."/>
            <person name="D'Aco K."/>
            <person name="Daza R."/>
            <person name="De Haan G."/>
            <person name="DeGray S."/>
            <person name="DeMaso C."/>
            <person name="Dhargay N."/>
            <person name="Dooley K."/>
            <person name="Dooley E."/>
            <person name="Doricent M."/>
            <person name="Dorje P."/>
            <person name="Dorjee K."/>
            <person name="Dupes A."/>
            <person name="Elong R."/>
            <person name="Falk J."/>
            <person name="Farina A."/>
            <person name="Faro S."/>
            <person name="Ferguson D."/>
            <person name="Fisher S."/>
            <person name="Foley C.D."/>
            <person name="Franke A."/>
            <person name="Friedrich D."/>
            <person name="Gadbois L."/>
            <person name="Gearin G."/>
            <person name="Gearin C.R."/>
            <person name="Giannoukos G."/>
            <person name="Goode T."/>
            <person name="Graham J."/>
            <person name="Grandbois E."/>
            <person name="Grewal S."/>
            <person name="Gyaltsen K."/>
            <person name="Hafez N."/>
            <person name="Hagos B."/>
            <person name="Hall J."/>
            <person name="Henson C."/>
            <person name="Hollinger A."/>
            <person name="Honan T."/>
            <person name="Huard M.D."/>
            <person name="Hughes L."/>
            <person name="Hurhula B."/>
            <person name="Husby M.E."/>
            <person name="Kamat A."/>
            <person name="Kanga B."/>
            <person name="Kashin S."/>
            <person name="Khazanovich D."/>
            <person name="Kisner P."/>
            <person name="Lance K."/>
            <person name="Lara M."/>
            <person name="Lee W."/>
            <person name="Lennon N."/>
            <person name="Letendre F."/>
            <person name="LeVine R."/>
            <person name="Lipovsky A."/>
            <person name="Liu X."/>
            <person name="Liu J."/>
            <person name="Liu S."/>
            <person name="Lokyitsang T."/>
            <person name="Lokyitsang Y."/>
            <person name="Lubonja R."/>
            <person name="Lui A."/>
            <person name="MacDonald P."/>
            <person name="Magnisalis V."/>
            <person name="Maru K."/>
            <person name="Matthews C."/>
            <person name="McCusker W."/>
            <person name="McDonough S."/>
            <person name="Mehta T."/>
            <person name="Meldrim J."/>
            <person name="Meneus L."/>
            <person name="Mihai O."/>
            <person name="Mihalev A."/>
            <person name="Mihova T."/>
            <person name="Mittelman R."/>
            <person name="Mlenga V."/>
            <person name="Montmayeur A."/>
            <person name="Mulrain L."/>
            <person name="Navidi A."/>
            <person name="Naylor J."/>
            <person name="Negash T."/>
            <person name="Nguyen T."/>
            <person name="Nguyen N."/>
            <person name="Nicol R."/>
            <person name="Norbu C."/>
            <person name="Norbu N."/>
            <person name="Novod N."/>
            <person name="O'Neill B."/>
            <person name="Osman S."/>
            <person name="Markiewicz E."/>
            <person name="Oyono O.L."/>
            <person name="Patti C."/>
            <person name="Phunkhang P."/>
            <person name="Pierre F."/>
            <person name="Priest M."/>
            <person name="Raghuraman S."/>
            <person name="Rege F."/>
            <person name="Reyes R."/>
            <person name="Rise C."/>
            <person name="Rogov P."/>
            <person name="Ross K."/>
            <person name="Ryan E."/>
            <person name="Settipalli S."/>
            <person name="Shea T."/>
            <person name="Sherpa N."/>
            <person name="Shi L."/>
            <person name="Shih D."/>
            <person name="Sparrow T."/>
            <person name="Spaulding J."/>
            <person name="Stalker J."/>
            <person name="Stange-Thomann N."/>
            <person name="Stavropoulos S."/>
            <person name="Stone C."/>
            <person name="Strader C."/>
            <person name="Tesfaye S."/>
            <person name="Thomson T."/>
            <person name="Thoulutsang Y."/>
            <person name="Thoulutsang D."/>
            <person name="Topham K."/>
            <person name="Topping I."/>
            <person name="Tsamla T."/>
            <person name="Vassiliev H."/>
            <person name="Vo A."/>
            <person name="Wangchuk T."/>
            <person name="Wangdi T."/>
            <person name="Weiand M."/>
            <person name="Wilkinson J."/>
            <person name="Wilson A."/>
            <person name="Yadav S."/>
            <person name="Young G."/>
            <person name="Yu Q."/>
            <person name="Zembek L."/>
            <person name="Zhong D."/>
            <person name="Zimmer A."/>
            <person name="Zwirko Z."/>
            <person name="Jaffe D.B."/>
            <person name="Alvarez P."/>
            <person name="Brockman W."/>
            <person name="Butler J."/>
            <person name="Chin C."/>
            <person name="Gnerre S."/>
            <person name="Grabherr M."/>
            <person name="Kleber M."/>
            <person name="Mauceli E."/>
            <person name="MacCallum I."/>
        </authorList>
    </citation>
    <scope>NUCLEOTIDE SEQUENCE [LARGE SCALE GENOMIC DNA]</scope>
    <source>
        <strain evidence="5">Tucson 15287-2541.00</strain>
    </source>
</reference>
<dbReference type="PhylomeDB" id="B4JA31"/>
<evidence type="ECO:0000256" key="2">
    <source>
        <dbReference type="PROSITE-ProRule" id="PRU00266"/>
    </source>
</evidence>
<dbReference type="eggNOG" id="KOG3732">
    <property type="taxonomic scope" value="Eukaryota"/>
</dbReference>
<evidence type="ECO:0000313" key="5">
    <source>
        <dbReference type="Proteomes" id="UP000001070"/>
    </source>
</evidence>
<dbReference type="Proteomes" id="UP000001070">
    <property type="component" value="Unassembled WGS sequence"/>
</dbReference>
<dbReference type="PROSITE" id="PS50137">
    <property type="entry name" value="DS_RBD"/>
    <property type="match status" value="2"/>
</dbReference>
<dbReference type="SUPFAM" id="SSF54768">
    <property type="entry name" value="dsRNA-binding domain-like"/>
    <property type="match status" value="2"/>
</dbReference>
<dbReference type="GO" id="GO:0070920">
    <property type="term" value="P:regulation of regulatory ncRNA processing"/>
    <property type="evidence" value="ECO:0007669"/>
    <property type="project" value="TreeGrafter"/>
</dbReference>
<dbReference type="Pfam" id="PF00035">
    <property type="entry name" value="dsrm"/>
    <property type="match status" value="2"/>
</dbReference>
<dbReference type="GO" id="GO:0003725">
    <property type="term" value="F:double-stranded RNA binding"/>
    <property type="evidence" value="ECO:0007669"/>
    <property type="project" value="TreeGrafter"/>
</dbReference>
<dbReference type="PANTHER" id="PTHR46205">
    <property type="entry name" value="LOQUACIOUS, ISOFORM B"/>
    <property type="match status" value="1"/>
</dbReference>
<dbReference type="GO" id="GO:0016442">
    <property type="term" value="C:RISC complex"/>
    <property type="evidence" value="ECO:0007669"/>
    <property type="project" value="TreeGrafter"/>
</dbReference>
<dbReference type="GO" id="GO:0035197">
    <property type="term" value="F:siRNA binding"/>
    <property type="evidence" value="ECO:0007669"/>
    <property type="project" value="TreeGrafter"/>
</dbReference>
<dbReference type="AlphaFoldDB" id="B4JA31"/>
<proteinExistence type="predicted"/>
<dbReference type="STRING" id="7222.B4JA31"/>
<organism evidence="5">
    <name type="scientific">Drosophila grimshawi</name>
    <name type="common">Hawaiian fruit fly</name>
    <name type="synonym">Idiomyia grimshawi</name>
    <dbReference type="NCBI Taxonomy" id="7222"/>
    <lineage>
        <taxon>Eukaryota</taxon>
        <taxon>Metazoa</taxon>
        <taxon>Ecdysozoa</taxon>
        <taxon>Arthropoda</taxon>
        <taxon>Hexapoda</taxon>
        <taxon>Insecta</taxon>
        <taxon>Pterygota</taxon>
        <taxon>Neoptera</taxon>
        <taxon>Endopterygota</taxon>
        <taxon>Diptera</taxon>
        <taxon>Brachycera</taxon>
        <taxon>Muscomorpha</taxon>
        <taxon>Ephydroidea</taxon>
        <taxon>Drosophilidae</taxon>
        <taxon>Drosophila</taxon>
        <taxon>Hawaiian Drosophila</taxon>
    </lineage>
</organism>
<dbReference type="SMR" id="B4JA31"/>
<dbReference type="Gene3D" id="3.30.160.20">
    <property type="match status" value="2"/>
</dbReference>
<evidence type="ECO:0000259" key="3">
    <source>
        <dbReference type="PROSITE" id="PS50137"/>
    </source>
</evidence>
<name>B4JA31_DROGR</name>
<dbReference type="PANTHER" id="PTHR46205:SF4">
    <property type="entry name" value="LD06392P"/>
    <property type="match status" value="1"/>
</dbReference>
<dbReference type="GO" id="GO:0005634">
    <property type="term" value="C:nucleus"/>
    <property type="evidence" value="ECO:0007669"/>
    <property type="project" value="TreeGrafter"/>
</dbReference>
<keyword evidence="1 2" id="KW-0694">RNA-binding</keyword>
<dbReference type="HOGENOM" id="CLU_075162_0_0_1"/>
<dbReference type="OrthoDB" id="5961559at2759"/>
<gene>
    <name evidence="4" type="primary">Dgri\GH10357</name>
    <name evidence="4" type="ORF">Dgri_GH10357</name>
</gene>
<dbReference type="InterPro" id="IPR051247">
    <property type="entry name" value="RLC_Component"/>
</dbReference>
<dbReference type="FunCoup" id="B4JA31">
    <property type="interactions" value="9"/>
</dbReference>
<feature type="domain" description="DRBM" evidence="3">
    <location>
        <begin position="5"/>
        <end position="69"/>
    </location>
</feature>
<dbReference type="GO" id="GO:0030422">
    <property type="term" value="P:siRNA processing"/>
    <property type="evidence" value="ECO:0007669"/>
    <property type="project" value="TreeGrafter"/>
</dbReference>
<evidence type="ECO:0000256" key="1">
    <source>
        <dbReference type="ARBA" id="ARBA00022884"/>
    </source>
</evidence>
<evidence type="ECO:0000313" key="4">
    <source>
        <dbReference type="EMBL" id="EDW03705.1"/>
    </source>
</evidence>
<dbReference type="InParanoid" id="B4JA31"/>
<dbReference type="GO" id="GO:0070578">
    <property type="term" value="C:RISC-loading complex"/>
    <property type="evidence" value="ECO:0007669"/>
    <property type="project" value="TreeGrafter"/>
</dbReference>
<dbReference type="EMBL" id="CH916368">
    <property type="protein sequence ID" value="EDW03705.1"/>
    <property type="molecule type" value="Genomic_DNA"/>
</dbReference>
<accession>B4JA31</accession>